<dbReference type="InterPro" id="IPR000477">
    <property type="entry name" value="RT_dom"/>
</dbReference>
<keyword evidence="2" id="KW-1185">Reference proteome</keyword>
<proteinExistence type="predicted"/>
<dbReference type="RefSeq" id="XP_015956485.1">
    <property type="nucleotide sequence ID" value="XM_016100999.1"/>
</dbReference>
<sequence>MSKLISPAQCSFVPERQSADNILVAQEAIHSMRYKKGTSGYMAIKIDLEKVYDRLNWRFIQDTLQEAGLPQNLTDLIVSCYSSANMNVLWNGTHSNPFVPSRVKHNIWEPITLNRGGPKLLHLCFADDIVLFGKASMEQVELTRSILELFCRCSGQKVSYDKSCVYFSENVNFSRKGALSEALGASFGEVITLVLCSKYRCGDNTIPLMKPLQLMSNAWKGISHIWKQFERNIWRIGSGQTVDFWKHHWIPGVHCLMDFSQTEVTSNMRDEKVCDYVVNNNWNYDRIGYNLGDD</sequence>
<gene>
    <name evidence="3" type="primary">LOC107480819</name>
</gene>
<evidence type="ECO:0000259" key="1">
    <source>
        <dbReference type="Pfam" id="PF00078"/>
    </source>
</evidence>
<dbReference type="PANTHER" id="PTHR19446">
    <property type="entry name" value="REVERSE TRANSCRIPTASES"/>
    <property type="match status" value="1"/>
</dbReference>
<feature type="domain" description="Reverse transcriptase" evidence="1">
    <location>
        <begin position="4"/>
        <end position="172"/>
    </location>
</feature>
<accession>A0A6P4CTM4</accession>
<dbReference type="GeneID" id="107480819"/>
<dbReference type="Proteomes" id="UP000515211">
    <property type="component" value="Chromosome 3"/>
</dbReference>
<protein>
    <submittedName>
        <fullName evidence="3">Uncharacterized protein LOC107480819</fullName>
    </submittedName>
</protein>
<organism evidence="2 3">
    <name type="scientific">Arachis duranensis</name>
    <name type="common">Wild peanut</name>
    <dbReference type="NCBI Taxonomy" id="130453"/>
    <lineage>
        <taxon>Eukaryota</taxon>
        <taxon>Viridiplantae</taxon>
        <taxon>Streptophyta</taxon>
        <taxon>Embryophyta</taxon>
        <taxon>Tracheophyta</taxon>
        <taxon>Spermatophyta</taxon>
        <taxon>Magnoliopsida</taxon>
        <taxon>eudicotyledons</taxon>
        <taxon>Gunneridae</taxon>
        <taxon>Pentapetalae</taxon>
        <taxon>rosids</taxon>
        <taxon>fabids</taxon>
        <taxon>Fabales</taxon>
        <taxon>Fabaceae</taxon>
        <taxon>Papilionoideae</taxon>
        <taxon>50 kb inversion clade</taxon>
        <taxon>dalbergioids sensu lato</taxon>
        <taxon>Dalbergieae</taxon>
        <taxon>Pterocarpus clade</taxon>
        <taxon>Arachis</taxon>
    </lineage>
</organism>
<reference evidence="3" key="2">
    <citation type="submission" date="2025-08" db="UniProtKB">
        <authorList>
            <consortium name="RefSeq"/>
        </authorList>
    </citation>
    <scope>IDENTIFICATION</scope>
    <source>
        <tissue evidence="3">Whole plant</tissue>
    </source>
</reference>
<evidence type="ECO:0000313" key="2">
    <source>
        <dbReference type="Proteomes" id="UP000515211"/>
    </source>
</evidence>
<dbReference type="Pfam" id="PF00078">
    <property type="entry name" value="RVT_1"/>
    <property type="match status" value="1"/>
</dbReference>
<reference evidence="2" key="1">
    <citation type="journal article" date="2016" name="Nat. Genet.">
        <title>The genome sequences of Arachis duranensis and Arachis ipaensis, the diploid ancestors of cultivated peanut.</title>
        <authorList>
            <person name="Bertioli D.J."/>
            <person name="Cannon S.B."/>
            <person name="Froenicke L."/>
            <person name="Huang G."/>
            <person name="Farmer A.D."/>
            <person name="Cannon E.K."/>
            <person name="Liu X."/>
            <person name="Gao D."/>
            <person name="Clevenger J."/>
            <person name="Dash S."/>
            <person name="Ren L."/>
            <person name="Moretzsohn M.C."/>
            <person name="Shirasawa K."/>
            <person name="Huang W."/>
            <person name="Vidigal B."/>
            <person name="Abernathy B."/>
            <person name="Chu Y."/>
            <person name="Niederhuth C.E."/>
            <person name="Umale P."/>
            <person name="Araujo A.C."/>
            <person name="Kozik A."/>
            <person name="Kim K.D."/>
            <person name="Burow M.D."/>
            <person name="Varshney R.K."/>
            <person name="Wang X."/>
            <person name="Zhang X."/>
            <person name="Barkley N."/>
            <person name="Guimaraes P.M."/>
            <person name="Isobe S."/>
            <person name="Guo B."/>
            <person name="Liao B."/>
            <person name="Stalker H.T."/>
            <person name="Schmitz R.J."/>
            <person name="Scheffler B.E."/>
            <person name="Leal-Bertioli S.C."/>
            <person name="Xun X."/>
            <person name="Jackson S.A."/>
            <person name="Michelmore R."/>
            <person name="Ozias-Akins P."/>
        </authorList>
    </citation>
    <scope>NUCLEOTIDE SEQUENCE [LARGE SCALE GENOMIC DNA]</scope>
    <source>
        <strain evidence="2">cv. V14167</strain>
    </source>
</reference>
<dbReference type="KEGG" id="adu:107480819"/>
<evidence type="ECO:0000313" key="3">
    <source>
        <dbReference type="RefSeq" id="XP_015956485.1"/>
    </source>
</evidence>
<dbReference type="AlphaFoldDB" id="A0A6P4CTM4"/>
<name>A0A6P4CTM4_ARADU</name>